<comment type="caution">
    <text evidence="2">The sequence shown here is derived from an EMBL/GenBank/DDBJ whole genome shotgun (WGS) entry which is preliminary data.</text>
</comment>
<proteinExistence type="predicted"/>
<dbReference type="Pfam" id="PF06041">
    <property type="entry name" value="DUF924"/>
    <property type="match status" value="1"/>
</dbReference>
<dbReference type="Proteomes" id="UP000216020">
    <property type="component" value="Unassembled WGS sequence"/>
</dbReference>
<evidence type="ECO:0000313" key="3">
    <source>
        <dbReference type="Proteomes" id="UP000216020"/>
    </source>
</evidence>
<sequence>MSTPSGTPDPAANTNATPGTPDTAADASATPGAPDAAANAGATPPEAADIVDFWRRGRHYWFRKDADFDRRFHDRYIALHLAAARRELDDWNRTPAGALALLVLLDQFPRNAFRGTAHMYATDPLARHYARAALAQGHPERVDPRLRMFFYLPFEHSEDPADQDLSVALHAGLPAEDRVYADRHRDIIRRFGRFPHRNPILMRETTAEEQAFLDAGGFAG</sequence>
<accession>A0A261SBZ8</accession>
<dbReference type="EMBL" id="NEVM01000002">
    <property type="protein sequence ID" value="OZI34310.1"/>
    <property type="molecule type" value="Genomic_DNA"/>
</dbReference>
<dbReference type="AlphaFoldDB" id="A0A261SBZ8"/>
<protein>
    <recommendedName>
        <fullName evidence="4">DUF924 domain-containing protein</fullName>
    </recommendedName>
</protein>
<name>A0A261SBZ8_9BORD</name>
<dbReference type="InterPro" id="IPR010323">
    <property type="entry name" value="DUF924"/>
</dbReference>
<reference evidence="3" key="1">
    <citation type="submission" date="2017-05" db="EMBL/GenBank/DDBJ databases">
        <title>Complete and WGS of Bordetella genogroups.</title>
        <authorList>
            <person name="Spilker T."/>
            <person name="Lipuma J."/>
        </authorList>
    </citation>
    <scope>NUCLEOTIDE SEQUENCE [LARGE SCALE GENOMIC DNA]</scope>
    <source>
        <strain evidence="3">AU16122</strain>
    </source>
</reference>
<gene>
    <name evidence="2" type="ORF">CAL29_12305</name>
</gene>
<feature type="region of interest" description="Disordered" evidence="1">
    <location>
        <begin position="1"/>
        <end position="43"/>
    </location>
</feature>
<dbReference type="InterPro" id="IPR011990">
    <property type="entry name" value="TPR-like_helical_dom_sf"/>
</dbReference>
<organism evidence="2 3">
    <name type="scientific">Bordetella genomosp. 10</name>
    <dbReference type="NCBI Taxonomy" id="1416804"/>
    <lineage>
        <taxon>Bacteria</taxon>
        <taxon>Pseudomonadati</taxon>
        <taxon>Pseudomonadota</taxon>
        <taxon>Betaproteobacteria</taxon>
        <taxon>Burkholderiales</taxon>
        <taxon>Alcaligenaceae</taxon>
        <taxon>Bordetella</taxon>
    </lineage>
</organism>
<dbReference type="Gene3D" id="1.25.40.10">
    <property type="entry name" value="Tetratricopeptide repeat domain"/>
    <property type="match status" value="1"/>
</dbReference>
<keyword evidence="3" id="KW-1185">Reference proteome</keyword>
<dbReference type="Gene3D" id="1.20.58.320">
    <property type="entry name" value="TPR-like"/>
    <property type="match status" value="1"/>
</dbReference>
<evidence type="ECO:0008006" key="4">
    <source>
        <dbReference type="Google" id="ProtNLM"/>
    </source>
</evidence>
<feature type="compositionally biased region" description="Low complexity" evidence="1">
    <location>
        <begin position="8"/>
        <end position="43"/>
    </location>
</feature>
<evidence type="ECO:0000313" key="2">
    <source>
        <dbReference type="EMBL" id="OZI34310.1"/>
    </source>
</evidence>
<dbReference type="SUPFAM" id="SSF48452">
    <property type="entry name" value="TPR-like"/>
    <property type="match status" value="1"/>
</dbReference>
<evidence type="ECO:0000256" key="1">
    <source>
        <dbReference type="SAM" id="MobiDB-lite"/>
    </source>
</evidence>
<dbReference type="OrthoDB" id="7593450at2"/>
<dbReference type="RefSeq" id="WP_094853308.1">
    <property type="nucleotide sequence ID" value="NZ_NEVM01000002.1"/>
</dbReference>